<dbReference type="SMART" id="SM00320">
    <property type="entry name" value="WD40"/>
    <property type="match status" value="4"/>
</dbReference>
<evidence type="ECO:0000256" key="7">
    <source>
        <dbReference type="ARBA" id="ARBA00022574"/>
    </source>
</evidence>
<dbReference type="Proteomes" id="UP000011185">
    <property type="component" value="Unassembled WGS sequence"/>
</dbReference>
<dbReference type="InterPro" id="IPR015943">
    <property type="entry name" value="WD40/YVTN_repeat-like_dom_sf"/>
</dbReference>
<dbReference type="VEuPathDB" id="MicrosporidiaDB:THOM_1462"/>
<evidence type="ECO:0000313" key="14">
    <source>
        <dbReference type="Proteomes" id="UP000011185"/>
    </source>
</evidence>
<feature type="compositionally biased region" description="Polar residues" evidence="12">
    <location>
        <begin position="59"/>
        <end position="68"/>
    </location>
</feature>
<dbReference type="SUPFAM" id="SSF50978">
    <property type="entry name" value="WD40 repeat-like"/>
    <property type="match status" value="1"/>
</dbReference>
<feature type="repeat" description="WD" evidence="11">
    <location>
        <begin position="94"/>
        <end position="135"/>
    </location>
</feature>
<evidence type="ECO:0000256" key="3">
    <source>
        <dbReference type="ARBA" id="ARBA00005043"/>
    </source>
</evidence>
<keyword evidence="14" id="KW-1185">Reference proteome</keyword>
<evidence type="ECO:0000256" key="9">
    <source>
        <dbReference type="ARBA" id="ARBA00022737"/>
    </source>
</evidence>
<dbReference type="EMBL" id="JH993941">
    <property type="protein sequence ID" value="ELQ75599.1"/>
    <property type="molecule type" value="Genomic_DNA"/>
</dbReference>
<dbReference type="OrthoDB" id="27911at2759"/>
<dbReference type="GO" id="GO:0005737">
    <property type="term" value="C:cytoplasm"/>
    <property type="evidence" value="ECO:0007669"/>
    <property type="project" value="UniProtKB-SubCell"/>
</dbReference>
<name>L7JVZ4_TRAHO</name>
<dbReference type="InterPro" id="IPR001680">
    <property type="entry name" value="WD40_rpt"/>
</dbReference>
<keyword evidence="6" id="KW-0963">Cytoplasm</keyword>
<gene>
    <name evidence="13" type="ORF">THOM_1462</name>
</gene>
<dbReference type="GO" id="GO:0002098">
    <property type="term" value="P:tRNA wobble uridine modification"/>
    <property type="evidence" value="ECO:0007669"/>
    <property type="project" value="InterPro"/>
</dbReference>
<dbReference type="HOGENOM" id="CLU_1318217_0_0_1"/>
<evidence type="ECO:0000256" key="4">
    <source>
        <dbReference type="ARBA" id="ARBA00005881"/>
    </source>
</evidence>
<evidence type="ECO:0000256" key="10">
    <source>
        <dbReference type="ARBA" id="ARBA00023242"/>
    </source>
</evidence>
<dbReference type="GO" id="GO:0033588">
    <property type="term" value="C:elongator holoenzyme complex"/>
    <property type="evidence" value="ECO:0007669"/>
    <property type="project" value="InterPro"/>
</dbReference>
<dbReference type="InParanoid" id="L7JVZ4"/>
<comment type="subcellular location">
    <subcellularLocation>
        <location evidence="2">Cytoplasm</location>
    </subcellularLocation>
    <subcellularLocation>
        <location evidence="1">Nucleus</location>
    </subcellularLocation>
</comment>
<dbReference type="Gene3D" id="2.130.10.10">
    <property type="entry name" value="YVTN repeat-like/Quinoprotein amine dehydrogenase"/>
    <property type="match status" value="1"/>
</dbReference>
<sequence length="209" mass="23871">VIVNFVVVQYLAVHDLGIEKIEISDDGKYVVAVSRDKSVSFYRILDTSTDSPAGKDSTHNNGNNTTRFNESDAENVINKILNDSPYYLSLRKRIFSHSRRVNAASFDNLGTMFATGSKDRNVLIYSVDSLDVIETIKCEEEVTALRFHDRHLFVGLKNGMLKILKTEGYNQIYEQRIHAKSINEIKFNNNRLITISDDNMMRVFNINKV</sequence>
<feature type="region of interest" description="Disordered" evidence="12">
    <location>
        <begin position="50"/>
        <end position="69"/>
    </location>
</feature>
<dbReference type="PANTHER" id="PTHR44111">
    <property type="entry name" value="ELONGATOR COMPLEX PROTEIN 2"/>
    <property type="match status" value="1"/>
</dbReference>
<comment type="similarity">
    <text evidence="4">Belongs to the WD repeat ELP2 family.</text>
</comment>
<evidence type="ECO:0000313" key="13">
    <source>
        <dbReference type="EMBL" id="ELQ75599.1"/>
    </source>
</evidence>
<feature type="non-terminal residue" evidence="13">
    <location>
        <position position="1"/>
    </location>
</feature>
<dbReference type="UniPathway" id="UPA00988"/>
<evidence type="ECO:0000256" key="1">
    <source>
        <dbReference type="ARBA" id="ARBA00004123"/>
    </source>
</evidence>
<comment type="pathway">
    <text evidence="3">tRNA modification; 5-methoxycarbonylmethyl-2-thiouridine-tRNA biosynthesis.</text>
</comment>
<reference evidence="13 14" key="1">
    <citation type="journal article" date="2012" name="PLoS Pathog.">
        <title>The genome of the obligate intracellular parasite Trachipleistophora hominis: new insights into microsporidian genome dynamics and reductive evolution.</title>
        <authorList>
            <person name="Heinz E."/>
            <person name="Williams T.A."/>
            <person name="Nakjang S."/>
            <person name="Noel C.J."/>
            <person name="Swan D.C."/>
            <person name="Goldberg A.V."/>
            <person name="Harris S.R."/>
            <person name="Weinmaier T."/>
            <person name="Markert S."/>
            <person name="Becher D."/>
            <person name="Bernhardt J."/>
            <person name="Dagan T."/>
            <person name="Hacker C."/>
            <person name="Lucocq J.M."/>
            <person name="Schweder T."/>
            <person name="Rattei T."/>
            <person name="Hall N."/>
            <person name="Hirt R.P."/>
            <person name="Embley T.M."/>
        </authorList>
    </citation>
    <scope>NUCLEOTIDE SEQUENCE [LARGE SCALE GENOMIC DNA]</scope>
</reference>
<dbReference type="PANTHER" id="PTHR44111:SF1">
    <property type="entry name" value="ELONGATOR COMPLEX PROTEIN 2"/>
    <property type="match status" value="1"/>
</dbReference>
<evidence type="ECO:0000256" key="6">
    <source>
        <dbReference type="ARBA" id="ARBA00022490"/>
    </source>
</evidence>
<dbReference type="Pfam" id="PF00400">
    <property type="entry name" value="WD40"/>
    <property type="match status" value="2"/>
</dbReference>
<dbReference type="AlphaFoldDB" id="L7JVZ4"/>
<evidence type="ECO:0000256" key="8">
    <source>
        <dbReference type="ARBA" id="ARBA00022694"/>
    </source>
</evidence>
<dbReference type="PROSITE" id="PS50082">
    <property type="entry name" value="WD_REPEATS_2"/>
    <property type="match status" value="1"/>
</dbReference>
<evidence type="ECO:0000256" key="5">
    <source>
        <dbReference type="ARBA" id="ARBA00020267"/>
    </source>
</evidence>
<keyword evidence="9" id="KW-0677">Repeat</keyword>
<protein>
    <recommendedName>
        <fullName evidence="5">Elongator complex protein 2</fullName>
    </recommendedName>
</protein>
<evidence type="ECO:0000256" key="11">
    <source>
        <dbReference type="PROSITE-ProRule" id="PRU00221"/>
    </source>
</evidence>
<evidence type="ECO:0000256" key="2">
    <source>
        <dbReference type="ARBA" id="ARBA00004496"/>
    </source>
</evidence>
<keyword evidence="7 11" id="KW-0853">WD repeat</keyword>
<proteinExistence type="inferred from homology"/>
<dbReference type="InterPro" id="IPR036322">
    <property type="entry name" value="WD40_repeat_dom_sf"/>
</dbReference>
<dbReference type="STRING" id="72359.L7JVZ4"/>
<organism evidence="13 14">
    <name type="scientific">Trachipleistophora hominis</name>
    <name type="common">Microsporidian parasite</name>
    <dbReference type="NCBI Taxonomy" id="72359"/>
    <lineage>
        <taxon>Eukaryota</taxon>
        <taxon>Fungi</taxon>
        <taxon>Fungi incertae sedis</taxon>
        <taxon>Microsporidia</taxon>
        <taxon>Pleistophoridae</taxon>
        <taxon>Trachipleistophora</taxon>
    </lineage>
</organism>
<dbReference type="InterPro" id="IPR037289">
    <property type="entry name" value="Elp2"/>
</dbReference>
<dbReference type="GO" id="GO:0005634">
    <property type="term" value="C:nucleus"/>
    <property type="evidence" value="ECO:0007669"/>
    <property type="project" value="UniProtKB-SubCell"/>
</dbReference>
<keyword evidence="8" id="KW-0819">tRNA processing</keyword>
<evidence type="ECO:0000256" key="12">
    <source>
        <dbReference type="SAM" id="MobiDB-lite"/>
    </source>
</evidence>
<keyword evidence="10" id="KW-0539">Nucleus</keyword>
<accession>L7JVZ4</accession>